<name>A0AAP0EJK9_9MAGN</name>
<feature type="signal peptide" evidence="1">
    <location>
        <begin position="1"/>
        <end position="27"/>
    </location>
</feature>
<evidence type="ECO:0000313" key="2">
    <source>
        <dbReference type="EMBL" id="KAK9091713.1"/>
    </source>
</evidence>
<feature type="chain" id="PRO_5042900825" description="Secreted protein" evidence="1">
    <location>
        <begin position="28"/>
        <end position="70"/>
    </location>
</feature>
<dbReference type="EMBL" id="JBBNAE010000010">
    <property type="protein sequence ID" value="KAK9091713.1"/>
    <property type="molecule type" value="Genomic_DNA"/>
</dbReference>
<keyword evidence="1" id="KW-0732">Signal</keyword>
<organism evidence="2 3">
    <name type="scientific">Stephania japonica</name>
    <dbReference type="NCBI Taxonomy" id="461633"/>
    <lineage>
        <taxon>Eukaryota</taxon>
        <taxon>Viridiplantae</taxon>
        <taxon>Streptophyta</taxon>
        <taxon>Embryophyta</taxon>
        <taxon>Tracheophyta</taxon>
        <taxon>Spermatophyta</taxon>
        <taxon>Magnoliopsida</taxon>
        <taxon>Ranunculales</taxon>
        <taxon>Menispermaceae</taxon>
        <taxon>Menispermoideae</taxon>
        <taxon>Cissampelideae</taxon>
        <taxon>Stephania</taxon>
    </lineage>
</organism>
<comment type="caution">
    <text evidence="2">The sequence shown here is derived from an EMBL/GenBank/DDBJ whole genome shotgun (WGS) entry which is preliminary data.</text>
</comment>
<dbReference type="Proteomes" id="UP001417504">
    <property type="component" value="Unassembled WGS sequence"/>
</dbReference>
<evidence type="ECO:0000313" key="3">
    <source>
        <dbReference type="Proteomes" id="UP001417504"/>
    </source>
</evidence>
<evidence type="ECO:0000256" key="1">
    <source>
        <dbReference type="SAM" id="SignalP"/>
    </source>
</evidence>
<gene>
    <name evidence="2" type="ORF">Sjap_024890</name>
</gene>
<evidence type="ECO:0008006" key="4">
    <source>
        <dbReference type="Google" id="ProtNLM"/>
    </source>
</evidence>
<sequence>MVVSTCYKVGKILVLVALASLPPEIQWWSFLSSLAVNLDPSIFLQRGAYSFRTRCVRGQCTLTPYHEMAS</sequence>
<accession>A0AAP0EJK9</accession>
<proteinExistence type="predicted"/>
<protein>
    <recommendedName>
        <fullName evidence="4">Secreted protein</fullName>
    </recommendedName>
</protein>
<reference evidence="2 3" key="1">
    <citation type="submission" date="2024-01" db="EMBL/GenBank/DDBJ databases">
        <title>Genome assemblies of Stephania.</title>
        <authorList>
            <person name="Yang L."/>
        </authorList>
    </citation>
    <scope>NUCLEOTIDE SEQUENCE [LARGE SCALE GENOMIC DNA]</scope>
    <source>
        <strain evidence="2">QJT</strain>
        <tissue evidence="2">Leaf</tissue>
    </source>
</reference>
<keyword evidence="3" id="KW-1185">Reference proteome</keyword>
<dbReference type="AlphaFoldDB" id="A0AAP0EJK9"/>